<dbReference type="RefSeq" id="XP_073396047.1">
    <property type="nucleotide sequence ID" value="XM_073539946.1"/>
</dbReference>
<sequence length="377" mass="42065">MAVTMATGKWPALTCRQSFQSGSCFTGDVASLACNFRISTKSAKFQVVQSRTSAIDAQAEKWEALDSDVDYLTRSARLVQWYPGHIAKAERALKEQLKLMDVVIEVRDARIPMATAHPEIDEWMGNKQKIIVMNREDMVSNADKQVWGEYFAKQGISVLFANGQRGTGTMKLARMAKSAADDINARRKAKGLLPRNVRAAVVGYPNVGKSSLINRLLKRKVCAAAPRPGVTKHLQWARVVDGLDLLDAPGVLPMRIQDQAGATRLAICNDIGENSYAVAGVAAVLVEMIKRIPSAGPQVLQKRYKLENVRNMSGESLLEEVAQALFQGDVNQAAQRVLRDYRKGEFGWFALERPPVRREEEEFEEENYDDSDEYEMR</sequence>
<reference evidence="5 7" key="1">
    <citation type="journal article" date="2008" name="Science">
        <title>The Physcomitrella genome reveals evolutionary insights into the conquest of land by plants.</title>
        <authorList>
            <person name="Rensing S."/>
            <person name="Lang D."/>
            <person name="Zimmer A."/>
            <person name="Terry A."/>
            <person name="Salamov A."/>
            <person name="Shapiro H."/>
            <person name="Nishiyama T."/>
            <person name="Perroud P.-F."/>
            <person name="Lindquist E."/>
            <person name="Kamisugi Y."/>
            <person name="Tanahashi T."/>
            <person name="Sakakibara K."/>
            <person name="Fujita T."/>
            <person name="Oishi K."/>
            <person name="Shin-I T."/>
            <person name="Kuroki Y."/>
            <person name="Toyoda A."/>
            <person name="Suzuki Y."/>
            <person name="Hashimoto A."/>
            <person name="Yamaguchi K."/>
            <person name="Sugano A."/>
            <person name="Kohara Y."/>
            <person name="Fujiyama A."/>
            <person name="Anterola A."/>
            <person name="Aoki S."/>
            <person name="Ashton N."/>
            <person name="Barbazuk W.B."/>
            <person name="Barker E."/>
            <person name="Bennetzen J."/>
            <person name="Bezanilla M."/>
            <person name="Blankenship R."/>
            <person name="Cho S.H."/>
            <person name="Dutcher S."/>
            <person name="Estelle M."/>
            <person name="Fawcett J.A."/>
            <person name="Gundlach H."/>
            <person name="Hanada K."/>
            <person name="Heyl A."/>
            <person name="Hicks K.A."/>
            <person name="Hugh J."/>
            <person name="Lohr M."/>
            <person name="Mayer K."/>
            <person name="Melkozernov A."/>
            <person name="Murata T."/>
            <person name="Nelson D."/>
            <person name="Pils B."/>
            <person name="Prigge M."/>
            <person name="Reiss B."/>
            <person name="Renner T."/>
            <person name="Rombauts S."/>
            <person name="Rushton P."/>
            <person name="Sanderfoot A."/>
            <person name="Schween G."/>
            <person name="Shiu S.-H."/>
            <person name="Stueber K."/>
            <person name="Theodoulou F.L."/>
            <person name="Tu H."/>
            <person name="Van de Peer Y."/>
            <person name="Verrier P.J."/>
            <person name="Waters E."/>
            <person name="Wood A."/>
            <person name="Yang L."/>
            <person name="Cove D."/>
            <person name="Cuming A."/>
            <person name="Hasebe M."/>
            <person name="Lucas S."/>
            <person name="Mishler D.B."/>
            <person name="Reski R."/>
            <person name="Grigoriev I."/>
            <person name="Quatrano R.S."/>
            <person name="Boore J.L."/>
        </authorList>
    </citation>
    <scope>NUCLEOTIDE SEQUENCE [LARGE SCALE GENOMIC DNA]</scope>
    <source>
        <strain evidence="6 7">cv. Gransden 2004</strain>
    </source>
</reference>
<feature type="domain" description="G" evidence="4">
    <location>
        <begin position="199"/>
        <end position="257"/>
    </location>
</feature>
<dbReference type="InterPro" id="IPR027417">
    <property type="entry name" value="P-loop_NTPase"/>
</dbReference>
<dbReference type="OMA" id="VINRRDM"/>
<dbReference type="STRING" id="3218.A0A2K1J8T7"/>
<dbReference type="RefSeq" id="XP_024399647.1">
    <property type="nucleotide sequence ID" value="XM_024543879.2"/>
</dbReference>
<reference evidence="5 7" key="2">
    <citation type="journal article" date="2018" name="Plant J.">
        <title>The Physcomitrella patens chromosome-scale assembly reveals moss genome structure and evolution.</title>
        <authorList>
            <person name="Lang D."/>
            <person name="Ullrich K.K."/>
            <person name="Murat F."/>
            <person name="Fuchs J."/>
            <person name="Jenkins J."/>
            <person name="Haas F.B."/>
            <person name="Piednoel M."/>
            <person name="Gundlach H."/>
            <person name="Van Bel M."/>
            <person name="Meyberg R."/>
            <person name="Vives C."/>
            <person name="Morata J."/>
            <person name="Symeonidi A."/>
            <person name="Hiss M."/>
            <person name="Muchero W."/>
            <person name="Kamisugi Y."/>
            <person name="Saleh O."/>
            <person name="Blanc G."/>
            <person name="Decker E.L."/>
            <person name="van Gessel N."/>
            <person name="Grimwood J."/>
            <person name="Hayes R.D."/>
            <person name="Graham S.W."/>
            <person name="Gunter L.E."/>
            <person name="McDaniel S.F."/>
            <person name="Hoernstein S.N.W."/>
            <person name="Larsson A."/>
            <person name="Li F.W."/>
            <person name="Perroud P.F."/>
            <person name="Phillips J."/>
            <person name="Ranjan P."/>
            <person name="Rokshar D.S."/>
            <person name="Rothfels C.J."/>
            <person name="Schneider L."/>
            <person name="Shu S."/>
            <person name="Stevenson D.W."/>
            <person name="Thummler F."/>
            <person name="Tillich M."/>
            <person name="Villarreal Aguilar J.C."/>
            <person name="Widiez T."/>
            <person name="Wong G.K."/>
            <person name="Wymore A."/>
            <person name="Zhang Y."/>
            <person name="Zimmer A.D."/>
            <person name="Quatrano R.S."/>
            <person name="Mayer K.F.X."/>
            <person name="Goodstein D."/>
            <person name="Casacuberta J.M."/>
            <person name="Vandepoele K."/>
            <person name="Reski R."/>
            <person name="Cuming A.C."/>
            <person name="Tuskan G.A."/>
            <person name="Maumus F."/>
            <person name="Salse J."/>
            <person name="Schmutz J."/>
            <person name="Rensing S.A."/>
        </authorList>
    </citation>
    <scope>NUCLEOTIDE SEQUENCE [LARGE SCALE GENOMIC DNA]</scope>
    <source>
        <strain evidence="6 7">cv. Gransden 2004</strain>
    </source>
</reference>
<dbReference type="AlphaFoldDB" id="A0A2K1J8T7"/>
<evidence type="ECO:0000313" key="5">
    <source>
        <dbReference type="EMBL" id="PNR37960.1"/>
    </source>
</evidence>
<feature type="region of interest" description="Disordered" evidence="3">
    <location>
        <begin position="357"/>
        <end position="377"/>
    </location>
</feature>
<dbReference type="Pfam" id="PF01926">
    <property type="entry name" value="MMR_HSR1"/>
    <property type="match status" value="1"/>
</dbReference>
<evidence type="ECO:0000256" key="2">
    <source>
        <dbReference type="ARBA" id="ARBA00023134"/>
    </source>
</evidence>
<reference evidence="6" key="3">
    <citation type="submission" date="2020-12" db="UniProtKB">
        <authorList>
            <consortium name="EnsemblPlants"/>
        </authorList>
    </citation>
    <scope>IDENTIFICATION</scope>
</reference>
<dbReference type="FunFam" id="3.40.50.300:FF:001189">
    <property type="entry name" value="DAR GTPase 3 chloroplastic"/>
    <property type="match status" value="1"/>
</dbReference>
<gene>
    <name evidence="6" type="primary">LOC112293911</name>
    <name evidence="5" type="ORF">PHYPA_021070</name>
</gene>
<organism evidence="5">
    <name type="scientific">Physcomitrium patens</name>
    <name type="common">Spreading-leaved earth moss</name>
    <name type="synonym">Physcomitrella patens</name>
    <dbReference type="NCBI Taxonomy" id="3218"/>
    <lineage>
        <taxon>Eukaryota</taxon>
        <taxon>Viridiplantae</taxon>
        <taxon>Streptophyta</taxon>
        <taxon>Embryophyta</taxon>
        <taxon>Bryophyta</taxon>
        <taxon>Bryophytina</taxon>
        <taxon>Bryopsida</taxon>
        <taxon>Funariidae</taxon>
        <taxon>Funariales</taxon>
        <taxon>Funariaceae</taxon>
        <taxon>Physcomitrium</taxon>
    </lineage>
</organism>
<dbReference type="Gramene" id="Pp3c16_16460V3.3">
    <property type="protein sequence ID" value="Pp3c16_16460V3.3"/>
    <property type="gene ID" value="Pp3c16_16460"/>
</dbReference>
<feature type="compositionally biased region" description="Acidic residues" evidence="3">
    <location>
        <begin position="361"/>
        <end position="377"/>
    </location>
</feature>
<dbReference type="FunCoup" id="A0A2K1J8T7">
    <property type="interactions" value="851"/>
</dbReference>
<dbReference type="GO" id="GO:0003924">
    <property type="term" value="F:GTPase activity"/>
    <property type="evidence" value="ECO:0000318"/>
    <property type="project" value="GO_Central"/>
</dbReference>
<dbReference type="EnsemblPlants" id="Pp3c16_16460V3.2">
    <property type="protein sequence ID" value="Pp3c16_16460V3.2"/>
    <property type="gene ID" value="Pp3c16_16460"/>
</dbReference>
<keyword evidence="7" id="KW-1185">Reference proteome</keyword>
<dbReference type="SUPFAM" id="SSF52540">
    <property type="entry name" value="P-loop containing nucleoside triphosphate hydrolases"/>
    <property type="match status" value="1"/>
</dbReference>
<evidence type="ECO:0000259" key="4">
    <source>
        <dbReference type="Pfam" id="PF01926"/>
    </source>
</evidence>
<accession>A0A2K1J8T7</accession>
<dbReference type="EMBL" id="ABEU02000016">
    <property type="protein sequence ID" value="PNR37960.1"/>
    <property type="molecule type" value="Genomic_DNA"/>
</dbReference>
<dbReference type="PRINTS" id="PR00326">
    <property type="entry name" value="GTP1OBG"/>
</dbReference>
<proteinExistence type="predicted"/>
<dbReference type="EnsemblPlants" id="Pp3c16_16460V3.3">
    <property type="protein sequence ID" value="Pp3c16_16460V3.3"/>
    <property type="gene ID" value="Pp3c16_16460"/>
</dbReference>
<dbReference type="EnsemblPlants" id="Pp3c16_16460V3.1">
    <property type="protein sequence ID" value="Pp3c16_16460V3.1"/>
    <property type="gene ID" value="Pp3c16_16460"/>
</dbReference>
<dbReference type="InterPro" id="IPR019991">
    <property type="entry name" value="GTP-bd_ribosome_bgen"/>
</dbReference>
<name>A0A2K1J8T7_PHYPA</name>
<keyword evidence="2" id="KW-0342">GTP-binding</keyword>
<dbReference type="Gramene" id="Pp3c16_16460V3.2">
    <property type="protein sequence ID" value="Pp3c16_16460V3.2"/>
    <property type="gene ID" value="Pp3c16_16460"/>
</dbReference>
<dbReference type="Gene3D" id="1.10.1580.10">
    <property type="match status" value="1"/>
</dbReference>
<evidence type="ECO:0000313" key="6">
    <source>
        <dbReference type="EnsemblPlants" id="Pp3c16_16460V3.1"/>
    </source>
</evidence>
<dbReference type="KEGG" id="ppp:112293911"/>
<dbReference type="PANTHER" id="PTHR45782:SF5">
    <property type="entry name" value="DAR GTPASE 3, CHLOROPLASTIC"/>
    <property type="match status" value="1"/>
</dbReference>
<dbReference type="InterPro" id="IPR023179">
    <property type="entry name" value="GTP-bd_ortho_bundle_sf"/>
</dbReference>
<dbReference type="InterPro" id="IPR006073">
    <property type="entry name" value="GTP-bd"/>
</dbReference>
<dbReference type="CDD" id="cd01856">
    <property type="entry name" value="YlqF"/>
    <property type="match status" value="1"/>
</dbReference>
<dbReference type="PaxDb" id="3218-PP1S197_80V6.1"/>
<evidence type="ECO:0000256" key="3">
    <source>
        <dbReference type="SAM" id="MobiDB-lite"/>
    </source>
</evidence>
<dbReference type="GeneID" id="112293911"/>
<dbReference type="GO" id="GO:0043253">
    <property type="term" value="C:chloroplast ribosome"/>
    <property type="evidence" value="ECO:0007669"/>
    <property type="project" value="EnsemblPlants"/>
</dbReference>
<dbReference type="Proteomes" id="UP000006727">
    <property type="component" value="Chromosome 16"/>
</dbReference>
<dbReference type="GO" id="GO:0005525">
    <property type="term" value="F:GTP binding"/>
    <property type="evidence" value="ECO:0007669"/>
    <property type="project" value="UniProtKB-KW"/>
</dbReference>
<protein>
    <recommendedName>
        <fullName evidence="4">G domain-containing protein</fullName>
    </recommendedName>
</protein>
<dbReference type="NCBIfam" id="TIGR03596">
    <property type="entry name" value="GTPase_YlqF"/>
    <property type="match status" value="1"/>
</dbReference>
<dbReference type="GO" id="GO:0005739">
    <property type="term" value="C:mitochondrion"/>
    <property type="evidence" value="ECO:0000318"/>
    <property type="project" value="GO_Central"/>
</dbReference>
<keyword evidence="1" id="KW-0547">Nucleotide-binding</keyword>
<evidence type="ECO:0000256" key="1">
    <source>
        <dbReference type="ARBA" id="ARBA00022741"/>
    </source>
</evidence>
<dbReference type="Gene3D" id="3.40.50.300">
    <property type="entry name" value="P-loop containing nucleotide triphosphate hydrolases"/>
    <property type="match status" value="1"/>
</dbReference>
<evidence type="ECO:0000313" key="7">
    <source>
        <dbReference type="Proteomes" id="UP000006727"/>
    </source>
</evidence>
<dbReference type="OrthoDB" id="269151at2759"/>
<dbReference type="PANTHER" id="PTHR45782">
    <property type="entry name" value="MITOCHONDRIAL RIBOSOME-ASSOCIATED GTPASE 1"/>
    <property type="match status" value="1"/>
</dbReference>
<dbReference type="Gramene" id="Pp3c16_16460V3.1">
    <property type="protein sequence ID" value="Pp3c16_16460V3.1"/>
    <property type="gene ID" value="Pp3c16_16460"/>
</dbReference>